<gene>
    <name evidence="1" type="ORF">UFOPK2399_02055</name>
</gene>
<reference evidence="1" key="1">
    <citation type="submission" date="2020-05" db="EMBL/GenBank/DDBJ databases">
        <authorList>
            <person name="Chiriac C."/>
            <person name="Salcher M."/>
            <person name="Ghai R."/>
            <person name="Kavagutti S V."/>
        </authorList>
    </citation>
    <scope>NUCLEOTIDE SEQUENCE</scope>
</reference>
<sequence length="322" mass="31993">MRVLACPDSLKGVLGQVEAAAALAEGVLRGGGEAVELPIADGGEGTALVLHRALGGEWRIAPASDPLGRPIEAEYLVLPDGTAVVESAAAAGLGLLTVEERDPLVASTAGLGELLAAVLVSGPSAVLVGIGGTATVDGGAGMRRVLGGWPSAVPLRIACDVQNPLLGERGAARVFGPQKGATPAAVEELERRLSDDTGLAPFAELTGAGAGGGLGAAFASLGGALIEGGDLVLDTLHFDSRAVGVDLVVTGEGKLDQTTLEGKAPGSVWRRCQTLGVPCVLFGGLVDLAGPDFDIRPLSGDPSHAVADLVALGEALAAASHR</sequence>
<dbReference type="SUPFAM" id="SSF110738">
    <property type="entry name" value="Glycerate kinase I"/>
    <property type="match status" value="1"/>
</dbReference>
<dbReference type="Pfam" id="PF02595">
    <property type="entry name" value="Gly_kinase"/>
    <property type="match status" value="2"/>
</dbReference>
<dbReference type="PANTHER" id="PTHR21599:SF0">
    <property type="entry name" value="GLYCERATE KINASE"/>
    <property type="match status" value="1"/>
</dbReference>
<dbReference type="Gene3D" id="3.90.1510.10">
    <property type="entry name" value="Glycerate kinase, domain 2"/>
    <property type="match status" value="2"/>
</dbReference>
<dbReference type="AlphaFoldDB" id="A0A6J6QJH6"/>
<name>A0A6J6QJH6_9ZZZZ</name>
<dbReference type="EMBL" id="CAEZXP010000013">
    <property type="protein sequence ID" value="CAB4711961.1"/>
    <property type="molecule type" value="Genomic_DNA"/>
</dbReference>
<organism evidence="1">
    <name type="scientific">freshwater metagenome</name>
    <dbReference type="NCBI Taxonomy" id="449393"/>
    <lineage>
        <taxon>unclassified sequences</taxon>
        <taxon>metagenomes</taxon>
        <taxon>ecological metagenomes</taxon>
    </lineage>
</organism>
<dbReference type="GO" id="GO:0008887">
    <property type="term" value="F:glycerate kinase activity"/>
    <property type="evidence" value="ECO:0007669"/>
    <property type="project" value="InterPro"/>
</dbReference>
<dbReference type="InterPro" id="IPR036129">
    <property type="entry name" value="Glycerate_kinase_sf"/>
</dbReference>
<dbReference type="GO" id="GO:0031388">
    <property type="term" value="P:organic acid phosphorylation"/>
    <property type="evidence" value="ECO:0007669"/>
    <property type="project" value="InterPro"/>
</dbReference>
<dbReference type="InterPro" id="IPR018193">
    <property type="entry name" value="Glyc_kinase_flavodox-like_fold"/>
</dbReference>
<evidence type="ECO:0000313" key="1">
    <source>
        <dbReference type="EMBL" id="CAB4711961.1"/>
    </source>
</evidence>
<protein>
    <submittedName>
        <fullName evidence="1">Unannotated protein</fullName>
    </submittedName>
</protein>
<dbReference type="InterPro" id="IPR004381">
    <property type="entry name" value="Glycerate_kinase"/>
</dbReference>
<accession>A0A6J6QJH6</accession>
<proteinExistence type="predicted"/>
<dbReference type="PANTHER" id="PTHR21599">
    <property type="entry name" value="GLYCERATE KINASE"/>
    <property type="match status" value="1"/>
</dbReference>